<gene>
    <name evidence="2" type="ORF">SAMN05660706_103119</name>
</gene>
<proteinExistence type="predicted"/>
<dbReference type="GO" id="GO:0004386">
    <property type="term" value="F:helicase activity"/>
    <property type="evidence" value="ECO:0007669"/>
    <property type="project" value="UniProtKB-KW"/>
</dbReference>
<dbReference type="InterPro" id="IPR036388">
    <property type="entry name" value="WH-like_DNA-bd_sf"/>
</dbReference>
<keyword evidence="2" id="KW-0547">Nucleotide-binding</keyword>
<organism evidence="2 3">
    <name type="scientific">Desulfoscipio geothermicus DSM 3669</name>
    <dbReference type="NCBI Taxonomy" id="1121426"/>
    <lineage>
        <taxon>Bacteria</taxon>
        <taxon>Bacillati</taxon>
        <taxon>Bacillota</taxon>
        <taxon>Clostridia</taxon>
        <taxon>Eubacteriales</taxon>
        <taxon>Desulfallaceae</taxon>
        <taxon>Desulfoscipio</taxon>
    </lineage>
</organism>
<evidence type="ECO:0000259" key="1">
    <source>
        <dbReference type="Pfam" id="PF04326"/>
    </source>
</evidence>
<dbReference type="Gene3D" id="3.30.565.60">
    <property type="match status" value="1"/>
</dbReference>
<dbReference type="RefSeq" id="WP_092481968.1">
    <property type="nucleotide sequence ID" value="NZ_FOYM01000003.1"/>
</dbReference>
<dbReference type="Pfam" id="PF13749">
    <property type="entry name" value="HATPase_c_4"/>
    <property type="match status" value="1"/>
</dbReference>
<dbReference type="Gene3D" id="1.10.10.10">
    <property type="entry name" value="Winged helix-like DNA-binding domain superfamily/Winged helix DNA-binding domain"/>
    <property type="match status" value="1"/>
</dbReference>
<dbReference type="PANTHER" id="PTHR30595:SF6">
    <property type="entry name" value="SCHLAFEN ALBA-2 DOMAIN-CONTAINING PROTEIN"/>
    <property type="match status" value="1"/>
</dbReference>
<dbReference type="InterPro" id="IPR036390">
    <property type="entry name" value="WH_DNA-bd_sf"/>
</dbReference>
<evidence type="ECO:0000313" key="3">
    <source>
        <dbReference type="Proteomes" id="UP000199584"/>
    </source>
</evidence>
<protein>
    <submittedName>
        <fullName evidence="2">ATP-dependent DNA helicase RecG</fullName>
    </submittedName>
</protein>
<keyword evidence="3" id="KW-1185">Reference proteome</keyword>
<dbReference type="InterPro" id="IPR007421">
    <property type="entry name" value="Schlafen_AlbA_2_dom"/>
</dbReference>
<sequence>MSISKFNPRLTLEFLQALKSEDQYFDRKTAKIEAPKLADCIIGFANADGGTIVVGIRDRKIEGINNVGADKINSLIQASIDFCHPMVRINHEFVDVIKENGEKDQLLLIHVEQSERVHKNRRDEVFLRVGDETRKLSHEERLQLEYDKGEREFEIVEISECTIDDLDNEVLQNWASNVGFSGNIEKLLLARGLATNDNGGKLMLRVAAILLFAKEPTRFLPNARVRFIRFDGASIESGIRMNITKLETIEGPIPKIIEKTKIIVSNHLRDFMALGPHGRFITVPEYPEFAWQEGLINALTHRAYNIQGSDIQIRMFDDKLEIESPGKLPGLVRLTNIKDVRYSRNPRIARVLNEFGWVREFGEGVNRIFEEMKLFNLDDPIYEEPYNVYVKLTLKNNIVMRRIRREAKMSSLVSPESWEALTPEQRKALELAYIRQKLTTKEFAECIGRSRNTAKKILESLCDKQLLKRVGTSNRDPNLYYELIM</sequence>
<dbReference type="OrthoDB" id="320597at2"/>
<feature type="domain" description="Schlafen AlbA-2" evidence="1">
    <location>
        <begin position="21"/>
        <end position="136"/>
    </location>
</feature>
<accession>A0A1I6CZ83</accession>
<dbReference type="SUPFAM" id="SSF46785">
    <property type="entry name" value="Winged helix' DNA-binding domain"/>
    <property type="match status" value="1"/>
</dbReference>
<dbReference type="InterPro" id="IPR038475">
    <property type="entry name" value="RecG_C_sf"/>
</dbReference>
<dbReference type="EMBL" id="FOYM01000003">
    <property type="protein sequence ID" value="SFQ98538.1"/>
    <property type="molecule type" value="Genomic_DNA"/>
</dbReference>
<dbReference type="Proteomes" id="UP000199584">
    <property type="component" value="Unassembled WGS sequence"/>
</dbReference>
<keyword evidence="2" id="KW-0067">ATP-binding</keyword>
<dbReference type="AlphaFoldDB" id="A0A1I6CZ83"/>
<evidence type="ECO:0000313" key="2">
    <source>
        <dbReference type="EMBL" id="SFQ98538.1"/>
    </source>
</evidence>
<name>A0A1I6CZ83_9FIRM</name>
<dbReference type="InterPro" id="IPR038461">
    <property type="entry name" value="Schlafen_AlbA_2_dom_sf"/>
</dbReference>
<keyword evidence="2" id="KW-0347">Helicase</keyword>
<dbReference type="Pfam" id="PF04326">
    <property type="entry name" value="SLFN_AlbA_2"/>
    <property type="match status" value="1"/>
</dbReference>
<dbReference type="PANTHER" id="PTHR30595">
    <property type="entry name" value="GLPR-RELATED TRANSCRIPTIONAL REPRESSOR"/>
    <property type="match status" value="1"/>
</dbReference>
<reference evidence="3" key="1">
    <citation type="submission" date="2016-10" db="EMBL/GenBank/DDBJ databases">
        <authorList>
            <person name="Varghese N."/>
            <person name="Submissions S."/>
        </authorList>
    </citation>
    <scope>NUCLEOTIDE SEQUENCE [LARGE SCALE GENOMIC DNA]</scope>
    <source>
        <strain evidence="3">DSM 3669</strain>
    </source>
</reference>
<dbReference type="STRING" id="39060.SAMN05660706_103119"/>
<dbReference type="Gene3D" id="3.30.950.30">
    <property type="entry name" value="Schlafen, AAA domain"/>
    <property type="match status" value="1"/>
</dbReference>
<keyword evidence="2" id="KW-0378">Hydrolase</keyword>